<gene>
    <name evidence="1" type="ORF">Srubr_74510</name>
</gene>
<keyword evidence="2" id="KW-1185">Reference proteome</keyword>
<dbReference type="EMBL" id="BNEA01000015">
    <property type="protein sequence ID" value="GHI57605.1"/>
    <property type="molecule type" value="Genomic_DNA"/>
</dbReference>
<reference evidence="2" key="1">
    <citation type="submission" date="2023-07" db="EMBL/GenBank/DDBJ databases">
        <title>Whole genome shotgun sequence of Streptomyces achromogenes subsp. rubradiris NBRC 14000.</title>
        <authorList>
            <person name="Komaki H."/>
            <person name="Tamura T."/>
        </authorList>
    </citation>
    <scope>NUCLEOTIDE SEQUENCE [LARGE SCALE GENOMIC DNA]</scope>
    <source>
        <strain evidence="2">NBRC 14000</strain>
    </source>
</reference>
<dbReference type="RefSeq" id="WP_189995622.1">
    <property type="nucleotide sequence ID" value="NZ_BNCB01000008.1"/>
</dbReference>
<dbReference type="Proteomes" id="UP000646738">
    <property type="component" value="Unassembled WGS sequence"/>
</dbReference>
<evidence type="ECO:0008006" key="3">
    <source>
        <dbReference type="Google" id="ProtNLM"/>
    </source>
</evidence>
<protein>
    <recommendedName>
        <fullName evidence="3">Aminoglycoside adenylyltransferase</fullName>
    </recommendedName>
</protein>
<evidence type="ECO:0000313" key="2">
    <source>
        <dbReference type="Proteomes" id="UP000646738"/>
    </source>
</evidence>
<proteinExistence type="predicted"/>
<dbReference type="Gene3D" id="3.30.460.40">
    <property type="match status" value="1"/>
</dbReference>
<evidence type="ECO:0000313" key="1">
    <source>
        <dbReference type="EMBL" id="GHI57605.1"/>
    </source>
</evidence>
<accession>A0ABQ3RP30</accession>
<sequence length="180" mass="20006">MDSERSARQLRLIGETVEISKALGVEVWLRGGWAMDFFIGEVTRDHVDIDWFAWAEDAPALTEGLLRSGYAPLSGPPADQQLDFCKQGVESSFALLSKDRFGRVVVAGGPWAGEVWPEGMLDASVGCIGVLRCRIISPRAQIEIKQMMPVWVPGRPRRRKDTEDITRLEAALREQGTRPA</sequence>
<comment type="caution">
    <text evidence="1">The sequence shown here is derived from an EMBL/GenBank/DDBJ whole genome shotgun (WGS) entry which is preliminary data.</text>
</comment>
<dbReference type="Pfam" id="PF10706">
    <property type="entry name" value="Aminoglyc_resit"/>
    <property type="match status" value="1"/>
</dbReference>
<dbReference type="InterPro" id="IPR019646">
    <property type="entry name" value="Aminoglyc_AdlTrfase"/>
</dbReference>
<organism evidence="1 2">
    <name type="scientific">Streptomyces rubradiris</name>
    <name type="common">Streptomyces achromogenes subsp. rubradiris</name>
    <dbReference type="NCBI Taxonomy" id="285531"/>
    <lineage>
        <taxon>Bacteria</taxon>
        <taxon>Bacillati</taxon>
        <taxon>Actinomycetota</taxon>
        <taxon>Actinomycetes</taxon>
        <taxon>Kitasatosporales</taxon>
        <taxon>Streptomycetaceae</taxon>
        <taxon>Streptomyces</taxon>
    </lineage>
</organism>
<name>A0ABQ3RP30_STRRR</name>